<sequence length="250" mass="26648">MPYFVQMILELCLIFFLIALVYSSAGFGGGSSYLALLALYGIGFQLVKSTALICNVAVVAGGVWQFHASGQLPWKKAMQLSVFSVPMAFIGSYMPLKQEAFFLLLGIALVLAAVLMGVKLVKEKQYTVKGQRGWQFTAVGGGIGFLSGITGIGGGIYLAPVLRLGRYDTPKHIAGLCSFFILVNSLAGLLGQWAKNAVVFRAEVTLPLLAAVIVGGQIGSRLSAAILKPRWVEVATAVLILYAGVRMLLK</sequence>
<evidence type="ECO:0000313" key="6">
    <source>
        <dbReference type="EMBL" id="RPD41380.1"/>
    </source>
</evidence>
<dbReference type="PANTHER" id="PTHR43701:SF5">
    <property type="entry name" value="MEMBRANE TRANSPORTER PROTEIN-RELATED"/>
    <property type="match status" value="1"/>
</dbReference>
<evidence type="ECO:0000256" key="1">
    <source>
        <dbReference type="ARBA" id="ARBA00004141"/>
    </source>
</evidence>
<keyword evidence="3 5" id="KW-1133">Transmembrane helix</keyword>
<dbReference type="AlphaFoldDB" id="A0A3N4MMV7"/>
<gene>
    <name evidence="6" type="ORF">EG028_08655</name>
</gene>
<reference evidence="7" key="1">
    <citation type="submission" date="2018-11" db="EMBL/GenBank/DDBJ databases">
        <title>Chitinophaga lutea sp.nov., isolate from arsenic contaminated soil.</title>
        <authorList>
            <person name="Zong Y."/>
        </authorList>
    </citation>
    <scope>NUCLEOTIDE SEQUENCE [LARGE SCALE GENOMIC DNA]</scope>
    <source>
        <strain evidence="7">YLT18</strain>
    </source>
</reference>
<dbReference type="GO" id="GO:0005886">
    <property type="term" value="C:plasma membrane"/>
    <property type="evidence" value="ECO:0007669"/>
    <property type="project" value="UniProtKB-SubCell"/>
</dbReference>
<keyword evidence="4 5" id="KW-0472">Membrane</keyword>
<feature type="transmembrane region" description="Helical" evidence="5">
    <location>
        <begin position="133"/>
        <end position="160"/>
    </location>
</feature>
<evidence type="ECO:0000256" key="5">
    <source>
        <dbReference type="RuleBase" id="RU363041"/>
    </source>
</evidence>
<evidence type="ECO:0000256" key="4">
    <source>
        <dbReference type="ARBA" id="ARBA00023136"/>
    </source>
</evidence>
<feature type="transmembrane region" description="Helical" evidence="5">
    <location>
        <begin position="7"/>
        <end position="25"/>
    </location>
</feature>
<proteinExistence type="inferred from homology"/>
<protein>
    <recommendedName>
        <fullName evidence="5">Probable membrane transporter protein</fullName>
    </recommendedName>
</protein>
<dbReference type="Pfam" id="PF01925">
    <property type="entry name" value="TauE"/>
    <property type="match status" value="1"/>
</dbReference>
<comment type="similarity">
    <text evidence="5">Belongs to the 4-toluene sulfonate uptake permease (TSUP) (TC 2.A.102) family.</text>
</comment>
<dbReference type="OrthoDB" id="560496at2"/>
<dbReference type="PANTHER" id="PTHR43701">
    <property type="entry name" value="MEMBRANE TRANSPORTER PROTEIN MJ0441-RELATED"/>
    <property type="match status" value="1"/>
</dbReference>
<feature type="transmembrane region" description="Helical" evidence="5">
    <location>
        <begin position="172"/>
        <end position="191"/>
    </location>
</feature>
<feature type="transmembrane region" description="Helical" evidence="5">
    <location>
        <begin position="37"/>
        <end position="64"/>
    </location>
</feature>
<organism evidence="6 7">
    <name type="scientific">Chitinophaga barathri</name>
    <dbReference type="NCBI Taxonomy" id="1647451"/>
    <lineage>
        <taxon>Bacteria</taxon>
        <taxon>Pseudomonadati</taxon>
        <taxon>Bacteroidota</taxon>
        <taxon>Chitinophagia</taxon>
        <taxon>Chitinophagales</taxon>
        <taxon>Chitinophagaceae</taxon>
        <taxon>Chitinophaga</taxon>
    </lineage>
</organism>
<keyword evidence="2 5" id="KW-0812">Transmembrane</keyword>
<comment type="caution">
    <text evidence="6">The sequence shown here is derived from an EMBL/GenBank/DDBJ whole genome shotgun (WGS) entry which is preliminary data.</text>
</comment>
<feature type="transmembrane region" description="Helical" evidence="5">
    <location>
        <begin position="231"/>
        <end position="249"/>
    </location>
</feature>
<feature type="transmembrane region" description="Helical" evidence="5">
    <location>
        <begin position="76"/>
        <end position="94"/>
    </location>
</feature>
<evidence type="ECO:0000256" key="3">
    <source>
        <dbReference type="ARBA" id="ARBA00022989"/>
    </source>
</evidence>
<dbReference type="InterPro" id="IPR051598">
    <property type="entry name" value="TSUP/Inactive_protease-like"/>
</dbReference>
<keyword evidence="7" id="KW-1185">Reference proteome</keyword>
<comment type="subcellular location">
    <subcellularLocation>
        <location evidence="5">Cell membrane</location>
        <topology evidence="5">Multi-pass membrane protein</topology>
    </subcellularLocation>
    <subcellularLocation>
        <location evidence="1">Membrane</location>
        <topology evidence="1">Multi-pass membrane protein</topology>
    </subcellularLocation>
</comment>
<name>A0A3N4MMV7_9BACT</name>
<accession>A0A3N4MMV7</accession>
<dbReference type="RefSeq" id="WP_120516319.1">
    <property type="nucleotide sequence ID" value="NZ_RMBX01000004.1"/>
</dbReference>
<dbReference type="Proteomes" id="UP000279089">
    <property type="component" value="Unassembled WGS sequence"/>
</dbReference>
<feature type="transmembrane region" description="Helical" evidence="5">
    <location>
        <begin position="100"/>
        <end position="121"/>
    </location>
</feature>
<dbReference type="EMBL" id="RMBX01000004">
    <property type="protein sequence ID" value="RPD41380.1"/>
    <property type="molecule type" value="Genomic_DNA"/>
</dbReference>
<keyword evidence="5" id="KW-1003">Cell membrane</keyword>
<dbReference type="InterPro" id="IPR002781">
    <property type="entry name" value="TM_pro_TauE-like"/>
</dbReference>
<evidence type="ECO:0000313" key="7">
    <source>
        <dbReference type="Proteomes" id="UP000279089"/>
    </source>
</evidence>
<feature type="transmembrane region" description="Helical" evidence="5">
    <location>
        <begin position="198"/>
        <end position="219"/>
    </location>
</feature>
<evidence type="ECO:0000256" key="2">
    <source>
        <dbReference type="ARBA" id="ARBA00022692"/>
    </source>
</evidence>